<name>M3JVQ5_CANMX</name>
<feature type="domain" description="Sm" evidence="2">
    <location>
        <begin position="164"/>
        <end position="243"/>
    </location>
</feature>
<dbReference type="STRING" id="1245528.M3JVQ5"/>
<accession>M3JVQ5</accession>
<dbReference type="Proteomes" id="UP000011777">
    <property type="component" value="Unassembled WGS sequence"/>
</dbReference>
<dbReference type="eggNOG" id="KOG1781">
    <property type="taxonomic scope" value="Eukaryota"/>
</dbReference>
<dbReference type="InterPro" id="IPR010920">
    <property type="entry name" value="LSM_dom_sf"/>
</dbReference>
<dbReference type="PANTHER" id="PTHR28266">
    <property type="entry name" value="54S RIBOSOMAL PROTEIN L20, MITOCHONDRIAL"/>
    <property type="match status" value="1"/>
</dbReference>
<dbReference type="GO" id="GO:0000398">
    <property type="term" value="P:mRNA splicing, via spliceosome"/>
    <property type="evidence" value="ECO:0007669"/>
    <property type="project" value="InterPro"/>
</dbReference>
<feature type="region of interest" description="Disordered" evidence="1">
    <location>
        <begin position="1"/>
        <end position="25"/>
    </location>
</feature>
<dbReference type="HOGENOM" id="CLU_1073619_0_0_1"/>
<keyword evidence="4" id="KW-1185">Reference proteome</keyword>
<dbReference type="EMBL" id="AOGT01001998">
    <property type="protein sequence ID" value="EMG46464.1"/>
    <property type="molecule type" value="Genomic_DNA"/>
</dbReference>
<dbReference type="GO" id="GO:0003735">
    <property type="term" value="F:structural constituent of ribosome"/>
    <property type="evidence" value="ECO:0007669"/>
    <property type="project" value="TreeGrafter"/>
</dbReference>
<dbReference type="SUPFAM" id="SSF50182">
    <property type="entry name" value="Sm-like ribonucleoproteins"/>
    <property type="match status" value="1"/>
</dbReference>
<evidence type="ECO:0000313" key="3">
    <source>
        <dbReference type="EMBL" id="EMG46464.1"/>
    </source>
</evidence>
<dbReference type="GO" id="GO:0005762">
    <property type="term" value="C:mitochondrial large ribosomal subunit"/>
    <property type="evidence" value="ECO:0007669"/>
    <property type="project" value="TreeGrafter"/>
</dbReference>
<dbReference type="AlphaFoldDB" id="M3JVQ5"/>
<dbReference type="SMART" id="SM00651">
    <property type="entry name" value="Sm"/>
    <property type="match status" value="1"/>
</dbReference>
<reference evidence="3 4" key="1">
    <citation type="submission" date="2013-02" db="EMBL/GenBank/DDBJ databases">
        <title>Genome sequence of Candida maltosa Xu316, a potential industrial strain for xylitol and ethanol production.</title>
        <authorList>
            <person name="Yu J."/>
            <person name="Wang Q."/>
            <person name="Geng X."/>
            <person name="Bao W."/>
            <person name="He P."/>
            <person name="Cai J."/>
        </authorList>
    </citation>
    <scope>NUCLEOTIDE SEQUENCE [LARGE SCALE GENOMIC DNA]</scope>
    <source>
        <strain evidence="4">Xu316</strain>
    </source>
</reference>
<comment type="caution">
    <text evidence="3">The sequence shown here is derived from an EMBL/GenBank/DDBJ whole genome shotgun (WGS) entry which is preliminary data.</text>
</comment>
<dbReference type="Pfam" id="PF12824">
    <property type="entry name" value="MRP-L20"/>
    <property type="match status" value="1"/>
</dbReference>
<evidence type="ECO:0000259" key="2">
    <source>
        <dbReference type="PROSITE" id="PS52002"/>
    </source>
</evidence>
<protein>
    <submittedName>
        <fullName evidence="3">U6 snRNA-associated Sm-like protein, putative</fullName>
    </submittedName>
</protein>
<dbReference type="OrthoDB" id="274944at2759"/>
<dbReference type="CDD" id="cd01729">
    <property type="entry name" value="LSm7"/>
    <property type="match status" value="1"/>
</dbReference>
<dbReference type="GO" id="GO:0003723">
    <property type="term" value="F:RNA binding"/>
    <property type="evidence" value="ECO:0007669"/>
    <property type="project" value="InterPro"/>
</dbReference>
<dbReference type="InterPro" id="IPR024388">
    <property type="entry name" value="Ribosomal_mL58"/>
</dbReference>
<dbReference type="Gene3D" id="2.30.30.100">
    <property type="match status" value="1"/>
</dbReference>
<evidence type="ECO:0000256" key="1">
    <source>
        <dbReference type="SAM" id="MobiDB-lite"/>
    </source>
</evidence>
<evidence type="ECO:0000313" key="4">
    <source>
        <dbReference type="Proteomes" id="UP000011777"/>
    </source>
</evidence>
<organism evidence="3 4">
    <name type="scientific">Candida maltosa (strain Xu316)</name>
    <name type="common">Yeast</name>
    <dbReference type="NCBI Taxonomy" id="1245528"/>
    <lineage>
        <taxon>Eukaryota</taxon>
        <taxon>Fungi</taxon>
        <taxon>Dikarya</taxon>
        <taxon>Ascomycota</taxon>
        <taxon>Saccharomycotina</taxon>
        <taxon>Pichiomycetes</taxon>
        <taxon>Debaryomycetaceae</taxon>
        <taxon>Candida/Lodderomyces clade</taxon>
        <taxon>Candida</taxon>
    </lineage>
</organism>
<dbReference type="PANTHER" id="PTHR28266:SF1">
    <property type="entry name" value="LARGE RIBOSOMAL SUBUNIT PROTEIN ML58"/>
    <property type="match status" value="1"/>
</dbReference>
<proteinExistence type="predicted"/>
<dbReference type="InterPro" id="IPR001163">
    <property type="entry name" value="Sm_dom_euk/arc"/>
</dbReference>
<sequence>MFQRSIRRVSSTSKSKSIPYQPIPRNKFNQTTSAYNLKPVPTEGLVYNPPAAIIKPYMQTPYIFLPENDPRRPLAKQQRIKPEIVNEMPIIRKYNGPNEREYNVTAETILKIKELRSKDPQRWTLKEIYELLTNCRQQDRRQRQQYRRRNNTSNAPKQEGPKREAILDLNKYKDQKIRVKFIGGRQITGILKGFDQLMNLVLEEVEETLRPEDDDVLTDKTRELGLVVVRCTSLLTIAPVDGSEIIDNPFLQPEQEQQQ</sequence>
<dbReference type="Pfam" id="PF01423">
    <property type="entry name" value="LSM"/>
    <property type="match status" value="1"/>
</dbReference>
<feature type="compositionally biased region" description="Polar residues" evidence="1">
    <location>
        <begin position="8"/>
        <end position="18"/>
    </location>
</feature>
<feature type="region of interest" description="Disordered" evidence="1">
    <location>
        <begin position="139"/>
        <end position="164"/>
    </location>
</feature>
<dbReference type="GO" id="GO:0000956">
    <property type="term" value="P:nuclear-transcribed mRNA catabolic process"/>
    <property type="evidence" value="ECO:0007669"/>
    <property type="project" value="InterPro"/>
</dbReference>
<dbReference type="InterPro" id="IPR017132">
    <property type="entry name" value="Lsm7"/>
</dbReference>
<dbReference type="PROSITE" id="PS52002">
    <property type="entry name" value="SM"/>
    <property type="match status" value="1"/>
</dbReference>
<gene>
    <name evidence="3" type="ORF">G210_3281</name>
</gene>
<dbReference type="FunFam" id="2.30.30.100:FF:000098">
    <property type="entry name" value="U6 snRNA-associated Sm-like protein LSm7"/>
    <property type="match status" value="1"/>
</dbReference>
<dbReference type="InterPro" id="IPR047575">
    <property type="entry name" value="Sm"/>
</dbReference>